<dbReference type="GO" id="GO:0046872">
    <property type="term" value="F:metal ion binding"/>
    <property type="evidence" value="ECO:0007669"/>
    <property type="project" value="UniProtKB-KW"/>
</dbReference>
<dbReference type="AlphaFoldDB" id="K0YL50"/>
<dbReference type="InterPro" id="IPR017896">
    <property type="entry name" value="4Fe4S_Fe-S-bd"/>
</dbReference>
<feature type="domain" description="4Fe-4S ferredoxin-type" evidence="4">
    <location>
        <begin position="7"/>
        <end position="36"/>
    </location>
</feature>
<keyword evidence="2" id="KW-0408">Iron</keyword>
<dbReference type="PROSITE" id="PS00198">
    <property type="entry name" value="4FE4S_FER_1"/>
    <property type="match status" value="1"/>
</dbReference>
<feature type="domain" description="4Fe-4S ferredoxin-type" evidence="4">
    <location>
        <begin position="41"/>
        <end position="67"/>
    </location>
</feature>
<dbReference type="HOGENOM" id="CLU_139698_11_3_11"/>
<dbReference type="SUPFAM" id="SSF54862">
    <property type="entry name" value="4Fe-4S ferredoxins"/>
    <property type="match status" value="1"/>
</dbReference>
<dbReference type="Proteomes" id="UP000006069">
    <property type="component" value="Unassembled WGS sequence"/>
</dbReference>
<gene>
    <name evidence="5" type="ORF">HMPREF9451_00535</name>
</gene>
<keyword evidence="3" id="KW-0411">Iron-sulfur</keyword>
<accession>K0YL50</accession>
<evidence type="ECO:0000256" key="2">
    <source>
        <dbReference type="ARBA" id="ARBA00023004"/>
    </source>
</evidence>
<protein>
    <recommendedName>
        <fullName evidence="4">4Fe-4S ferredoxin-type domain-containing protein</fullName>
    </recommendedName>
</protein>
<comment type="caution">
    <text evidence="5">The sequence shown here is derived from an EMBL/GenBank/DDBJ whole genome shotgun (WGS) entry which is preliminary data.</text>
</comment>
<dbReference type="PANTHER" id="PTHR43193">
    <property type="match status" value="1"/>
</dbReference>
<dbReference type="Pfam" id="PF12838">
    <property type="entry name" value="Fer4_7"/>
    <property type="match status" value="1"/>
</dbReference>
<dbReference type="EMBL" id="ADMD01000002">
    <property type="protein sequence ID" value="EJZ84226.1"/>
    <property type="molecule type" value="Genomic_DNA"/>
</dbReference>
<dbReference type="PANTHER" id="PTHR43193:SF2">
    <property type="entry name" value="POLYFERREDOXIN PROTEIN FWDF"/>
    <property type="match status" value="1"/>
</dbReference>
<keyword evidence="6" id="KW-1185">Reference proteome</keyword>
<name>K0YL50_9ACTN</name>
<dbReference type="PATRIC" id="fig|742818.3.peg.583"/>
<proteinExistence type="predicted"/>
<dbReference type="InterPro" id="IPR017900">
    <property type="entry name" value="4Fe4S_Fe_S_CS"/>
</dbReference>
<dbReference type="GO" id="GO:0051536">
    <property type="term" value="F:iron-sulfur cluster binding"/>
    <property type="evidence" value="ECO:0007669"/>
    <property type="project" value="UniProtKB-KW"/>
</dbReference>
<evidence type="ECO:0000256" key="3">
    <source>
        <dbReference type="ARBA" id="ARBA00023014"/>
    </source>
</evidence>
<dbReference type="OrthoDB" id="9808559at2"/>
<dbReference type="InterPro" id="IPR052977">
    <property type="entry name" value="Polyferredoxin-like_ET"/>
</dbReference>
<evidence type="ECO:0000313" key="6">
    <source>
        <dbReference type="Proteomes" id="UP000006069"/>
    </source>
</evidence>
<evidence type="ECO:0000259" key="4">
    <source>
        <dbReference type="PROSITE" id="PS51379"/>
    </source>
</evidence>
<keyword evidence="1" id="KW-0479">Metal-binding</keyword>
<evidence type="ECO:0000313" key="5">
    <source>
        <dbReference type="EMBL" id="EJZ84226.1"/>
    </source>
</evidence>
<dbReference type="Gene3D" id="3.30.70.20">
    <property type="match status" value="1"/>
</dbReference>
<evidence type="ECO:0000256" key="1">
    <source>
        <dbReference type="ARBA" id="ARBA00022723"/>
    </source>
</evidence>
<sequence>MTEKRVPVLFSNDSECCGCSACYAVCPKGAISMIPNRYGFLYPMIDEVVCVRCGKCLSVCAFKKKLA</sequence>
<dbReference type="RefSeq" id="WP_009138764.1">
    <property type="nucleotide sequence ID" value="NZ_JH815198.1"/>
</dbReference>
<dbReference type="PROSITE" id="PS51379">
    <property type="entry name" value="4FE4S_FER_2"/>
    <property type="match status" value="2"/>
</dbReference>
<dbReference type="eggNOG" id="COG1145">
    <property type="taxonomic scope" value="Bacteria"/>
</dbReference>
<dbReference type="InParanoid" id="K0YL50"/>
<reference evidence="5 6" key="1">
    <citation type="submission" date="2012-08" db="EMBL/GenBank/DDBJ databases">
        <title>The Genome Sequence of Slackia piriformis YIT 12062.</title>
        <authorList>
            <consortium name="The Broad Institute Genome Sequencing Platform"/>
            <person name="Earl A."/>
            <person name="Ward D."/>
            <person name="Feldgarden M."/>
            <person name="Gevers D."/>
            <person name="Morotomi M."/>
            <person name="Walker B."/>
            <person name="Young S.K."/>
            <person name="Zeng Q."/>
            <person name="Gargeya S."/>
            <person name="Fitzgerald M."/>
            <person name="Haas B."/>
            <person name="Abouelleil A."/>
            <person name="Alvarado L."/>
            <person name="Arachchi H.M."/>
            <person name="Berlin A.M."/>
            <person name="Chapman S.B."/>
            <person name="Goldberg J."/>
            <person name="Griggs A."/>
            <person name="Gujja S."/>
            <person name="Hansen M."/>
            <person name="Howarth C."/>
            <person name="Imamovic A."/>
            <person name="Larimer J."/>
            <person name="McCowen C."/>
            <person name="Montmayeur A."/>
            <person name="Murphy C."/>
            <person name="Neiman D."/>
            <person name="Pearson M."/>
            <person name="Priest M."/>
            <person name="Roberts A."/>
            <person name="Saif S."/>
            <person name="Shea T."/>
            <person name="Sisk P."/>
            <person name="Sykes S."/>
            <person name="Wortman J."/>
            <person name="Nusbaum C."/>
            <person name="Birren B."/>
        </authorList>
    </citation>
    <scope>NUCLEOTIDE SEQUENCE [LARGE SCALE GENOMIC DNA]</scope>
    <source>
        <strain evidence="5 6">YIT 12062</strain>
    </source>
</reference>
<organism evidence="5 6">
    <name type="scientific">Slackia piriformis YIT 12062</name>
    <dbReference type="NCBI Taxonomy" id="742818"/>
    <lineage>
        <taxon>Bacteria</taxon>
        <taxon>Bacillati</taxon>
        <taxon>Actinomycetota</taxon>
        <taxon>Coriobacteriia</taxon>
        <taxon>Eggerthellales</taxon>
        <taxon>Eggerthellaceae</taxon>
        <taxon>Slackia</taxon>
    </lineage>
</organism>